<dbReference type="InterPro" id="IPR045462">
    <property type="entry name" value="aa-tRNA-synth_I_cd-bd"/>
</dbReference>
<evidence type="ECO:0000313" key="10">
    <source>
        <dbReference type="EMBL" id="OGG36823.1"/>
    </source>
</evidence>
<dbReference type="InterPro" id="IPR014729">
    <property type="entry name" value="Rossmann-like_a/b/a_fold"/>
</dbReference>
<proteinExistence type="inferred from homology"/>
<keyword evidence="4 7" id="KW-0067">ATP-binding</keyword>
<dbReference type="InterPro" id="IPR020751">
    <property type="entry name" value="aa-tRNA-synth_I_codon-bd_sub2"/>
</dbReference>
<dbReference type="InterPro" id="IPR001412">
    <property type="entry name" value="aa-tRNA-synth_I_CS"/>
</dbReference>
<keyword evidence="3 7" id="KW-0547">Nucleotide-binding</keyword>
<dbReference type="GO" id="GO:0005829">
    <property type="term" value="C:cytosol"/>
    <property type="evidence" value="ECO:0007669"/>
    <property type="project" value="TreeGrafter"/>
</dbReference>
<dbReference type="HAMAP" id="MF_00022">
    <property type="entry name" value="Glu_tRNA_synth_type1"/>
    <property type="match status" value="1"/>
</dbReference>
<dbReference type="Pfam" id="PF00749">
    <property type="entry name" value="tRNA-synt_1c"/>
    <property type="match status" value="1"/>
</dbReference>
<evidence type="ECO:0000256" key="6">
    <source>
        <dbReference type="ARBA" id="ARBA00023146"/>
    </source>
</evidence>
<dbReference type="STRING" id="1798391.A2968_07210"/>
<evidence type="ECO:0000259" key="9">
    <source>
        <dbReference type="Pfam" id="PF19269"/>
    </source>
</evidence>
<comment type="catalytic activity">
    <reaction evidence="7">
        <text>tRNA(Glu) + L-glutamate + ATP = L-glutamyl-tRNA(Glu) + AMP + diphosphate</text>
        <dbReference type="Rhea" id="RHEA:23540"/>
        <dbReference type="Rhea" id="RHEA-COMP:9663"/>
        <dbReference type="Rhea" id="RHEA-COMP:9680"/>
        <dbReference type="ChEBI" id="CHEBI:29985"/>
        <dbReference type="ChEBI" id="CHEBI:30616"/>
        <dbReference type="ChEBI" id="CHEBI:33019"/>
        <dbReference type="ChEBI" id="CHEBI:78442"/>
        <dbReference type="ChEBI" id="CHEBI:78520"/>
        <dbReference type="ChEBI" id="CHEBI:456215"/>
        <dbReference type="EC" id="6.1.1.17"/>
    </reaction>
</comment>
<evidence type="ECO:0000256" key="4">
    <source>
        <dbReference type="ARBA" id="ARBA00022840"/>
    </source>
</evidence>
<dbReference type="GO" id="GO:0004818">
    <property type="term" value="F:glutamate-tRNA ligase activity"/>
    <property type="evidence" value="ECO:0007669"/>
    <property type="project" value="UniProtKB-UniRule"/>
</dbReference>
<dbReference type="SUPFAM" id="SSF52374">
    <property type="entry name" value="Nucleotidylyl transferase"/>
    <property type="match status" value="1"/>
</dbReference>
<dbReference type="GO" id="GO:0005524">
    <property type="term" value="F:ATP binding"/>
    <property type="evidence" value="ECO:0007669"/>
    <property type="project" value="UniProtKB-UniRule"/>
</dbReference>
<evidence type="ECO:0000256" key="1">
    <source>
        <dbReference type="ARBA" id="ARBA00007894"/>
    </source>
</evidence>
<dbReference type="Gene3D" id="3.40.50.620">
    <property type="entry name" value="HUPs"/>
    <property type="match status" value="1"/>
</dbReference>
<comment type="subunit">
    <text evidence="7">Monomer.</text>
</comment>
<dbReference type="InterPro" id="IPR033910">
    <property type="entry name" value="GluRS_core"/>
</dbReference>
<feature type="binding site" evidence="7">
    <location>
        <position position="253"/>
    </location>
    <ligand>
        <name>ATP</name>
        <dbReference type="ChEBI" id="CHEBI:30616"/>
    </ligand>
</feature>
<comment type="function">
    <text evidence="7">Catalyzes the attachment of glutamate to tRNA(Glu) in a two-step reaction: glutamate is first activated by ATP to form Glu-AMP and then transferred to the acceptor end of tRNA(Glu).</text>
</comment>
<dbReference type="GO" id="GO:0006424">
    <property type="term" value="P:glutamyl-tRNA aminoacylation"/>
    <property type="evidence" value="ECO:0007669"/>
    <property type="project" value="UniProtKB-UniRule"/>
</dbReference>
<organism evidence="10 11">
    <name type="scientific">Candidatus Gottesmanbacteria bacterium RIFCSPLOWO2_01_FULL_42_22</name>
    <dbReference type="NCBI Taxonomy" id="1798391"/>
    <lineage>
        <taxon>Bacteria</taxon>
        <taxon>Candidatus Gottesmaniibacteriota</taxon>
    </lineage>
</organism>
<dbReference type="AlphaFoldDB" id="A0A1F6BJ10"/>
<dbReference type="EMBL" id="MFJU01000011">
    <property type="protein sequence ID" value="OGG36823.1"/>
    <property type="molecule type" value="Genomic_DNA"/>
</dbReference>
<dbReference type="PANTHER" id="PTHR43311">
    <property type="entry name" value="GLUTAMATE--TRNA LIGASE"/>
    <property type="match status" value="1"/>
</dbReference>
<dbReference type="PRINTS" id="PR00987">
    <property type="entry name" value="TRNASYNTHGLU"/>
</dbReference>
<feature type="short sequence motif" description="'KMSKS' region" evidence="7">
    <location>
        <begin position="250"/>
        <end position="254"/>
    </location>
</feature>
<evidence type="ECO:0000313" key="11">
    <source>
        <dbReference type="Proteomes" id="UP000176228"/>
    </source>
</evidence>
<comment type="caution">
    <text evidence="7">Lacks conserved residue(s) required for the propagation of feature annotation.</text>
</comment>
<sequence length="464" mass="54401">MKVRVRIAPSPTGEDLHIGNVYTALLNYVFAKKHNGKFIVRIEDTDRTRLVEGSEERILKSLRWLNLIYDEGPDIGGPFAPYRQSERLPLYRKYAEELVEKGNAYYCFCTAERLIEMRRTQKTKRELPLYDRLCRKIKPGDGKSRKEKEKYVIRLKIPEKGTTAFHDLIRGDISFENNLLDDQVLLKSDGFPTYHLAVVVDDHLMEISHVIRAEDWISSTPKHVLLFRYFGWQLPVFVHGPLLRNPDKSKLSKRENPVWVSWYKEEGFLPEAILNYLALMGWSHPEEKDIFSLEEFTDKFTLEDLKAVGPAFDLTKLEWLNGEYIRKLDESELKSRILNFYDRELPQNIVGKSVPLVRERIKKLSDYMPLCQFLFERPEKYEMDLKPYDDLLKSAGDRLKKITKWNASEIGETMVQFAEEKKIKNSGFFMVLRVAVSGRKITPPLNESLEILGKKEVFYRCQNF</sequence>
<comment type="subcellular location">
    <subcellularLocation>
        <location evidence="7">Cytoplasm</location>
    </subcellularLocation>
</comment>
<dbReference type="NCBIfam" id="TIGR00464">
    <property type="entry name" value="gltX_bact"/>
    <property type="match status" value="1"/>
</dbReference>
<dbReference type="CDD" id="cd00808">
    <property type="entry name" value="GluRS_core"/>
    <property type="match status" value="1"/>
</dbReference>
<accession>A0A1F6BJ10</accession>
<dbReference type="SUPFAM" id="SSF48163">
    <property type="entry name" value="An anticodon-binding domain of class I aminoacyl-tRNA synthetases"/>
    <property type="match status" value="1"/>
</dbReference>
<evidence type="ECO:0000259" key="8">
    <source>
        <dbReference type="Pfam" id="PF00749"/>
    </source>
</evidence>
<protein>
    <recommendedName>
        <fullName evidence="7">Glutamate--tRNA ligase</fullName>
        <ecNumber evidence="7">6.1.1.17</ecNumber>
    </recommendedName>
    <alternativeName>
        <fullName evidence="7">Glutamyl-tRNA synthetase</fullName>
        <shortName evidence="7">GluRS</shortName>
    </alternativeName>
</protein>
<dbReference type="InterPro" id="IPR049940">
    <property type="entry name" value="GluQ/Sye"/>
</dbReference>
<dbReference type="EC" id="6.1.1.17" evidence="7"/>
<reference evidence="10 11" key="1">
    <citation type="journal article" date="2016" name="Nat. Commun.">
        <title>Thousands of microbial genomes shed light on interconnected biogeochemical processes in an aquifer system.</title>
        <authorList>
            <person name="Anantharaman K."/>
            <person name="Brown C.T."/>
            <person name="Hug L.A."/>
            <person name="Sharon I."/>
            <person name="Castelle C.J."/>
            <person name="Probst A.J."/>
            <person name="Thomas B.C."/>
            <person name="Singh A."/>
            <person name="Wilkins M.J."/>
            <person name="Karaoz U."/>
            <person name="Brodie E.L."/>
            <person name="Williams K.H."/>
            <person name="Hubbard S.S."/>
            <person name="Banfield J.F."/>
        </authorList>
    </citation>
    <scope>NUCLEOTIDE SEQUENCE [LARGE SCALE GENOMIC DNA]</scope>
</reference>
<evidence type="ECO:0000256" key="7">
    <source>
        <dbReference type="HAMAP-Rule" id="MF_00022"/>
    </source>
</evidence>
<dbReference type="InterPro" id="IPR000924">
    <property type="entry name" value="Glu/Gln-tRNA-synth"/>
</dbReference>
<comment type="similarity">
    <text evidence="1 7">Belongs to the class-I aminoacyl-tRNA synthetase family. Glutamate--tRNA ligase type 1 subfamily.</text>
</comment>
<keyword evidence="7" id="KW-0963">Cytoplasm</keyword>
<name>A0A1F6BJ10_9BACT</name>
<keyword evidence="5 7" id="KW-0648">Protein biosynthesis</keyword>
<gene>
    <name evidence="7" type="primary">gltX</name>
    <name evidence="10" type="ORF">A2968_07210</name>
</gene>
<evidence type="ECO:0000256" key="2">
    <source>
        <dbReference type="ARBA" id="ARBA00022598"/>
    </source>
</evidence>
<feature type="domain" description="Aminoacyl-tRNA synthetase class I anticodon-binding" evidence="9">
    <location>
        <begin position="340"/>
        <end position="461"/>
    </location>
</feature>
<dbReference type="PANTHER" id="PTHR43311:SF2">
    <property type="entry name" value="GLUTAMATE--TRNA LIGASE, MITOCHONDRIAL-RELATED"/>
    <property type="match status" value="1"/>
</dbReference>
<dbReference type="Proteomes" id="UP000176228">
    <property type="component" value="Unassembled WGS sequence"/>
</dbReference>
<feature type="domain" description="Glutamyl/glutaminyl-tRNA synthetase class Ib catalytic" evidence="8">
    <location>
        <begin position="2"/>
        <end position="319"/>
    </location>
</feature>
<keyword evidence="6 7" id="KW-0030">Aminoacyl-tRNA synthetase</keyword>
<evidence type="ECO:0000256" key="3">
    <source>
        <dbReference type="ARBA" id="ARBA00022741"/>
    </source>
</evidence>
<dbReference type="PROSITE" id="PS00178">
    <property type="entry name" value="AA_TRNA_LIGASE_I"/>
    <property type="match status" value="1"/>
</dbReference>
<evidence type="ECO:0000256" key="5">
    <source>
        <dbReference type="ARBA" id="ARBA00022917"/>
    </source>
</evidence>
<dbReference type="InterPro" id="IPR004527">
    <property type="entry name" value="Glu-tRNA-ligase_bac/mito"/>
</dbReference>
<keyword evidence="2 7" id="KW-0436">Ligase</keyword>
<dbReference type="GO" id="GO:0008270">
    <property type="term" value="F:zinc ion binding"/>
    <property type="evidence" value="ECO:0007669"/>
    <property type="project" value="InterPro"/>
</dbReference>
<dbReference type="Pfam" id="PF19269">
    <property type="entry name" value="Anticodon_2"/>
    <property type="match status" value="1"/>
</dbReference>
<dbReference type="FunFam" id="3.40.50.620:FF:000045">
    <property type="entry name" value="Glutamate--tRNA ligase, mitochondrial"/>
    <property type="match status" value="1"/>
</dbReference>
<dbReference type="Gene3D" id="1.10.10.350">
    <property type="match status" value="1"/>
</dbReference>
<comment type="caution">
    <text evidence="10">The sequence shown here is derived from an EMBL/GenBank/DDBJ whole genome shotgun (WGS) entry which is preliminary data.</text>
</comment>
<dbReference type="GO" id="GO:0000049">
    <property type="term" value="F:tRNA binding"/>
    <property type="evidence" value="ECO:0007669"/>
    <property type="project" value="InterPro"/>
</dbReference>
<dbReference type="InterPro" id="IPR020058">
    <property type="entry name" value="Glu/Gln-tRNA-synth_Ib_cat-dom"/>
</dbReference>
<dbReference type="InterPro" id="IPR008925">
    <property type="entry name" value="aa_tRNA-synth_I_cd-bd_sf"/>
</dbReference>